<sequence>MKSNLNINNETEGWQGFSLEELRYQRALNHVRIEVEKERIMSKTSQMYTRSAAMTSSTGNLFKKLSTGFSVLDYALLAFQAGKQIHKIYRFFHKK</sequence>
<dbReference type="OrthoDB" id="1100543at2"/>
<reference evidence="1 2" key="1">
    <citation type="submission" date="2019-02" db="EMBL/GenBank/DDBJ databases">
        <title>Isolation and identification of novel species under the genus Muribaculum.</title>
        <authorList>
            <person name="Miyake S."/>
            <person name="Ding Y."/>
            <person name="Low A."/>
            <person name="Soh M."/>
            <person name="Seedorf H."/>
        </authorList>
    </citation>
    <scope>NUCLEOTIDE SEQUENCE [LARGE SCALE GENOMIC DNA]</scope>
    <source>
        <strain evidence="1 2">TLL-A4</strain>
    </source>
</reference>
<name>A0A4P7VPQ8_9BACT</name>
<keyword evidence="2" id="KW-1185">Reference proteome</keyword>
<dbReference type="KEGG" id="mgod:E7746_08785"/>
<accession>A0A4P7VPQ8</accession>
<dbReference type="RefSeq" id="WP_136410564.1">
    <property type="nucleotide sequence ID" value="NZ_CANQMU010000006.1"/>
</dbReference>
<evidence type="ECO:0000313" key="1">
    <source>
        <dbReference type="EMBL" id="QCD35968.1"/>
    </source>
</evidence>
<proteinExistence type="predicted"/>
<organism evidence="1 2">
    <name type="scientific">Muribaculum gordoncarteri</name>
    <dbReference type="NCBI Taxonomy" id="2530390"/>
    <lineage>
        <taxon>Bacteria</taxon>
        <taxon>Pseudomonadati</taxon>
        <taxon>Bacteroidota</taxon>
        <taxon>Bacteroidia</taxon>
        <taxon>Bacteroidales</taxon>
        <taxon>Muribaculaceae</taxon>
        <taxon>Muribaculum</taxon>
    </lineage>
</organism>
<dbReference type="Proteomes" id="UP000297031">
    <property type="component" value="Chromosome"/>
</dbReference>
<dbReference type="EMBL" id="CP039393">
    <property type="protein sequence ID" value="QCD35968.1"/>
    <property type="molecule type" value="Genomic_DNA"/>
</dbReference>
<evidence type="ECO:0000313" key="2">
    <source>
        <dbReference type="Proteomes" id="UP000297031"/>
    </source>
</evidence>
<protein>
    <submittedName>
        <fullName evidence="1">Uncharacterized protein</fullName>
    </submittedName>
</protein>
<dbReference type="AlphaFoldDB" id="A0A4P7VPQ8"/>
<gene>
    <name evidence="1" type="ORF">E7746_08785</name>
</gene>